<keyword evidence="3 5" id="KW-0378">Hydrolase</keyword>
<sequence>MPFGQLVIGPPGSGKSTYCRGVQEHFHARRPHARTVHVVNLDPANDALPYTPAVDVSDLVRLPEVMERLKLGPNGALIYCMEFLQQNFDWLCAKLEPLCTDDAYFLFDCPGQVELYTHNDAVKELTQKLDKALKFRLAAVHLVDSHYCSDPAKFISVLLTSLATMLQIELPHVNVLSKIDLIERYGQLAFNLEFYAEVLDLSKLLNHLQDNPFAQRYKKLNTALCGLIEDYSLVTFSTMNIQNPDSITRLMKTIDKANGYVYGGLSEGNDSIFDVAVAADFQYTKFMADNDQMNEFMIGDDDVDEEWD</sequence>
<evidence type="ECO:0000256" key="3">
    <source>
        <dbReference type="ARBA" id="ARBA00022801"/>
    </source>
</evidence>
<dbReference type="Proteomes" id="UP000008743">
    <property type="component" value="Unassembled WGS sequence"/>
</dbReference>
<dbReference type="OMA" id="ATHNYFL"/>
<name>A0A0D2X5Q9_CAPO3</name>
<keyword evidence="2 5" id="KW-0547">Nucleotide-binding</keyword>
<evidence type="ECO:0000256" key="5">
    <source>
        <dbReference type="RuleBase" id="RU365059"/>
    </source>
</evidence>
<gene>
    <name evidence="6" type="ORF">CAOG_008232</name>
</gene>
<comment type="function">
    <text evidence="5">Small GTPase required for proper localization of RNA polymerase II and III (RNAPII and RNAPIII). May act at an RNAP assembly step prior to nuclear import.</text>
</comment>
<organism evidence="6 7">
    <name type="scientific">Capsaspora owczarzaki (strain ATCC 30864)</name>
    <dbReference type="NCBI Taxonomy" id="595528"/>
    <lineage>
        <taxon>Eukaryota</taxon>
        <taxon>Filasterea</taxon>
        <taxon>Capsaspora</taxon>
    </lineage>
</organism>
<protein>
    <recommendedName>
        <fullName evidence="5">GPN-loop GTPase 2</fullName>
    </recommendedName>
</protein>
<evidence type="ECO:0000313" key="6">
    <source>
        <dbReference type="EMBL" id="KJE98239.1"/>
    </source>
</evidence>
<dbReference type="InterPro" id="IPR004130">
    <property type="entry name" value="Gpn"/>
</dbReference>
<accession>A0A0D2X5Q9</accession>
<evidence type="ECO:0000313" key="7">
    <source>
        <dbReference type="Proteomes" id="UP000008743"/>
    </source>
</evidence>
<dbReference type="GO" id="GO:0003924">
    <property type="term" value="F:GTPase activity"/>
    <property type="evidence" value="ECO:0007669"/>
    <property type="project" value="TreeGrafter"/>
</dbReference>
<keyword evidence="7" id="KW-1185">Reference proteome</keyword>
<dbReference type="CDD" id="cd17871">
    <property type="entry name" value="GPN2"/>
    <property type="match status" value="1"/>
</dbReference>
<dbReference type="FunFam" id="3.40.50.300:FF:000338">
    <property type="entry name" value="GPN-loop GTPase 2"/>
    <property type="match status" value="1"/>
</dbReference>
<dbReference type="STRING" id="595528.A0A0D2X5Q9"/>
<dbReference type="PANTHER" id="PTHR21231">
    <property type="entry name" value="XPA-BINDING PROTEIN 1-RELATED"/>
    <property type="match status" value="1"/>
</dbReference>
<dbReference type="InterPro" id="IPR027417">
    <property type="entry name" value="P-loop_NTPase"/>
</dbReference>
<comment type="subunit">
    <text evidence="5">Binds to RNA polymerase II (RNAPII).</text>
</comment>
<dbReference type="AlphaFoldDB" id="A0A0D2X5Q9"/>
<evidence type="ECO:0000256" key="1">
    <source>
        <dbReference type="ARBA" id="ARBA00005290"/>
    </source>
</evidence>
<comment type="similarity">
    <text evidence="1 5">Belongs to the GPN-loop GTPase family.</text>
</comment>
<dbReference type="SUPFAM" id="SSF52540">
    <property type="entry name" value="P-loop containing nucleoside triphosphate hydrolases"/>
    <property type="match status" value="1"/>
</dbReference>
<dbReference type="Pfam" id="PF03029">
    <property type="entry name" value="ATP_bind_1"/>
    <property type="match status" value="1"/>
</dbReference>
<dbReference type="FunCoup" id="A0A0D2X5Q9">
    <property type="interactions" value="643"/>
</dbReference>
<dbReference type="InterPro" id="IPR030231">
    <property type="entry name" value="Gpn2"/>
</dbReference>
<dbReference type="RefSeq" id="XP_004342487.1">
    <property type="nucleotide sequence ID" value="XM_004342438.2"/>
</dbReference>
<dbReference type="OrthoDB" id="5839at2759"/>
<dbReference type="eggNOG" id="KOG1533">
    <property type="taxonomic scope" value="Eukaryota"/>
</dbReference>
<dbReference type="GO" id="GO:0005737">
    <property type="term" value="C:cytoplasm"/>
    <property type="evidence" value="ECO:0007669"/>
    <property type="project" value="TreeGrafter"/>
</dbReference>
<evidence type="ECO:0000256" key="2">
    <source>
        <dbReference type="ARBA" id="ARBA00022741"/>
    </source>
</evidence>
<dbReference type="Gene3D" id="3.40.50.300">
    <property type="entry name" value="P-loop containing nucleotide triphosphate hydrolases"/>
    <property type="match status" value="1"/>
</dbReference>
<dbReference type="GO" id="GO:0005525">
    <property type="term" value="F:GTP binding"/>
    <property type="evidence" value="ECO:0007669"/>
    <property type="project" value="UniProtKB-KW"/>
</dbReference>
<dbReference type="EMBL" id="KE346377">
    <property type="protein sequence ID" value="KJE98239.1"/>
    <property type="molecule type" value="Genomic_DNA"/>
</dbReference>
<dbReference type="InParanoid" id="A0A0D2X5Q9"/>
<reference evidence="7" key="1">
    <citation type="submission" date="2011-02" db="EMBL/GenBank/DDBJ databases">
        <title>The Genome Sequence of Capsaspora owczarzaki ATCC 30864.</title>
        <authorList>
            <person name="Russ C."/>
            <person name="Cuomo C."/>
            <person name="Burger G."/>
            <person name="Gray M.W."/>
            <person name="Holland P.W.H."/>
            <person name="King N."/>
            <person name="Lang F.B.F."/>
            <person name="Roger A.J."/>
            <person name="Ruiz-Trillo I."/>
            <person name="Young S.K."/>
            <person name="Zeng Q."/>
            <person name="Gargeya S."/>
            <person name="Alvarado L."/>
            <person name="Berlin A."/>
            <person name="Chapman S.B."/>
            <person name="Chen Z."/>
            <person name="Freedman E."/>
            <person name="Gellesch M."/>
            <person name="Goldberg J."/>
            <person name="Griggs A."/>
            <person name="Gujja S."/>
            <person name="Heilman E."/>
            <person name="Heiman D."/>
            <person name="Howarth C."/>
            <person name="Mehta T."/>
            <person name="Neiman D."/>
            <person name="Pearson M."/>
            <person name="Roberts A."/>
            <person name="Saif S."/>
            <person name="Shea T."/>
            <person name="Shenoy N."/>
            <person name="Sisk P."/>
            <person name="Stolte C."/>
            <person name="Sykes S."/>
            <person name="White J."/>
            <person name="Yandava C."/>
            <person name="Haas B."/>
            <person name="Nusbaum C."/>
            <person name="Birren B."/>
        </authorList>
    </citation>
    <scope>NUCLEOTIDE SEQUENCE</scope>
    <source>
        <strain evidence="7">ATCC 30864</strain>
    </source>
</reference>
<dbReference type="PANTHER" id="PTHR21231:SF3">
    <property type="entry name" value="GPN-LOOP GTPASE 2"/>
    <property type="match status" value="1"/>
</dbReference>
<keyword evidence="4 5" id="KW-0342">GTP-binding</keyword>
<proteinExistence type="inferred from homology"/>
<dbReference type="PhylomeDB" id="A0A0D2X5Q9"/>
<evidence type="ECO:0000256" key="4">
    <source>
        <dbReference type="ARBA" id="ARBA00023134"/>
    </source>
</evidence>